<evidence type="ECO:0000259" key="1">
    <source>
        <dbReference type="PROSITE" id="PS50943"/>
    </source>
</evidence>
<dbReference type="Gene3D" id="1.10.260.40">
    <property type="entry name" value="lambda repressor-like DNA-binding domains"/>
    <property type="match status" value="1"/>
</dbReference>
<dbReference type="SMART" id="SM00530">
    <property type="entry name" value="HTH_XRE"/>
    <property type="match status" value="1"/>
</dbReference>
<keyword evidence="3" id="KW-1185">Reference proteome</keyword>
<protein>
    <recommendedName>
        <fullName evidence="1">HTH cro/C1-type domain-containing protein</fullName>
    </recommendedName>
</protein>
<dbReference type="EMBL" id="BIMR01000206">
    <property type="protein sequence ID" value="GCE77396.1"/>
    <property type="molecule type" value="Genomic_DNA"/>
</dbReference>
<dbReference type="AlphaFoldDB" id="A0A402DTK6"/>
<dbReference type="GO" id="GO:0003677">
    <property type="term" value="F:DNA binding"/>
    <property type="evidence" value="ECO:0007669"/>
    <property type="project" value="InterPro"/>
</dbReference>
<sequence>MRASTSTGEIGAQLRAARRGQGLTQAEVAVAAHVSRAFVVDLEGGKRPGAELGRVLAVARVLGLGVALVPEQVPTFEDALNDVLGARR</sequence>
<feature type="domain" description="HTH cro/C1-type" evidence="1">
    <location>
        <begin position="14"/>
        <end position="69"/>
    </location>
</feature>
<dbReference type="InterPro" id="IPR010982">
    <property type="entry name" value="Lambda_DNA-bd_dom_sf"/>
</dbReference>
<organism evidence="2 3">
    <name type="scientific">Cellulomonas biazotea</name>
    <dbReference type="NCBI Taxonomy" id="1709"/>
    <lineage>
        <taxon>Bacteria</taxon>
        <taxon>Bacillati</taxon>
        <taxon>Actinomycetota</taxon>
        <taxon>Actinomycetes</taxon>
        <taxon>Micrococcales</taxon>
        <taxon>Cellulomonadaceae</taxon>
        <taxon>Cellulomonas</taxon>
    </lineage>
</organism>
<dbReference type="SUPFAM" id="SSF47413">
    <property type="entry name" value="lambda repressor-like DNA-binding domains"/>
    <property type="match status" value="1"/>
</dbReference>
<evidence type="ECO:0000313" key="3">
    <source>
        <dbReference type="Proteomes" id="UP000289954"/>
    </source>
</evidence>
<comment type="caution">
    <text evidence="2">The sequence shown here is derived from an EMBL/GenBank/DDBJ whole genome shotgun (WGS) entry which is preliminary data.</text>
</comment>
<proteinExistence type="predicted"/>
<gene>
    <name evidence="2" type="ORF">CBZ_24520</name>
</gene>
<dbReference type="CDD" id="cd00093">
    <property type="entry name" value="HTH_XRE"/>
    <property type="match status" value="1"/>
</dbReference>
<dbReference type="InterPro" id="IPR001387">
    <property type="entry name" value="Cro/C1-type_HTH"/>
</dbReference>
<dbReference type="RefSeq" id="WP_165446766.1">
    <property type="nucleotide sequence ID" value="NZ_BIMR01000206.1"/>
</dbReference>
<dbReference type="Pfam" id="PF13560">
    <property type="entry name" value="HTH_31"/>
    <property type="match status" value="1"/>
</dbReference>
<evidence type="ECO:0000313" key="2">
    <source>
        <dbReference type="EMBL" id="GCE77396.1"/>
    </source>
</evidence>
<accession>A0A402DTK6</accession>
<name>A0A402DTK6_9CELL</name>
<dbReference type="PROSITE" id="PS50943">
    <property type="entry name" value="HTH_CROC1"/>
    <property type="match status" value="1"/>
</dbReference>
<reference evidence="2 3" key="1">
    <citation type="submission" date="2019-01" db="EMBL/GenBank/DDBJ databases">
        <title>Draft genome sequence of Cellulomonas takizawaensis strain TKZ-21.</title>
        <authorList>
            <person name="Yamamura H."/>
            <person name="Hayashi T."/>
            <person name="Hamada M."/>
            <person name="Serisawa Y."/>
            <person name="Matsuyama K."/>
            <person name="Nakagawa Y."/>
            <person name="Otoguro M."/>
            <person name="Yanagida F."/>
            <person name="Hayakawa M."/>
        </authorList>
    </citation>
    <scope>NUCLEOTIDE SEQUENCE [LARGE SCALE GENOMIC DNA]</scope>
    <source>
        <strain evidence="2 3">NBRC12680</strain>
    </source>
</reference>
<dbReference type="Proteomes" id="UP000289954">
    <property type="component" value="Unassembled WGS sequence"/>
</dbReference>